<gene>
    <name evidence="5" type="ORF">PCIT_b1151</name>
</gene>
<accession>A0AAD4AFI7</accession>
<name>A0AAD4AFI7_9GAMM</name>
<dbReference type="Proteomes" id="UP000016487">
    <property type="component" value="Unassembled WGS sequence"/>
</dbReference>
<dbReference type="EMBL" id="AHBZ03000027">
    <property type="protein sequence ID" value="KAF7765024.1"/>
    <property type="molecule type" value="Genomic_DNA"/>
</dbReference>
<sequence>MWQIHTGHSRSQTSQKTCAFSHNARDLTQECSWLKQLLHTRIKHYFEQSEHTTQWHITEPPEFTSVQSPYGHFIVSNKLSTLERLLIILALTPVITPSLFDVLLSINEQTNRPFTEFGMVERDATLYASAATAAFILGGDDIMTQCHVLKTLHTSPLLKRVLLHHTDGHAPSLLSAPLALTAEYVQTLTTATAYTPESDSTFAASPVKSNMTWQDLVLPTSIQTQLDDIIQWVKHGEALITEWQIGKQLRPGYRALFYGPPGTGKTLTASVLGQAVDMAVYKIDLSMVTSKYIGETEKNLEKVFSLAEHRRWILFFDEADALFGKRQTSNSANDQFANQNVAYLLQRIERFNGIVILASNFKDNIDNAFFRRFESIVHFESPKPAQRLSMWQNGFCEKTRLSPDINFQQLADQHPLSGADIVNVIRCVSLKLLSQGRSEVHLRDIHDAIAQIQVNHTQPRW</sequence>
<dbReference type="InterPro" id="IPR027417">
    <property type="entry name" value="P-loop_NTPase"/>
</dbReference>
<dbReference type="InterPro" id="IPR003959">
    <property type="entry name" value="ATPase_AAA_core"/>
</dbReference>
<dbReference type="SUPFAM" id="SSF52540">
    <property type="entry name" value="P-loop containing nucleoside triphosphate hydrolases"/>
    <property type="match status" value="1"/>
</dbReference>
<evidence type="ECO:0000259" key="4">
    <source>
        <dbReference type="SMART" id="SM00382"/>
    </source>
</evidence>
<organism evidence="5 6">
    <name type="scientific">Pseudoalteromonas citrea</name>
    <dbReference type="NCBI Taxonomy" id="43655"/>
    <lineage>
        <taxon>Bacteria</taxon>
        <taxon>Pseudomonadati</taxon>
        <taxon>Pseudomonadota</taxon>
        <taxon>Gammaproteobacteria</taxon>
        <taxon>Alteromonadales</taxon>
        <taxon>Pseudoalteromonadaceae</taxon>
        <taxon>Pseudoalteromonas</taxon>
    </lineage>
</organism>
<dbReference type="RefSeq" id="WP_010366569.1">
    <property type="nucleotide sequence ID" value="NZ_AHBZ03000027.1"/>
</dbReference>
<dbReference type="Gene3D" id="3.40.50.300">
    <property type="entry name" value="P-loop containing nucleotide triphosphate hydrolases"/>
    <property type="match status" value="1"/>
</dbReference>
<feature type="domain" description="AAA+ ATPase" evidence="4">
    <location>
        <begin position="251"/>
        <end position="383"/>
    </location>
</feature>
<dbReference type="Pfam" id="PF00004">
    <property type="entry name" value="AAA"/>
    <property type="match status" value="1"/>
</dbReference>
<reference evidence="5" key="1">
    <citation type="journal article" date="2012" name="J. Bacteriol.">
        <title>Genome sequences of type strains of seven species of the marine bacterium Pseudoalteromonas.</title>
        <authorList>
            <person name="Xie B.B."/>
            <person name="Shu Y.L."/>
            <person name="Qin Q.L."/>
            <person name="Rong J.C."/>
            <person name="Zhang X.Y."/>
            <person name="Chen X.L."/>
            <person name="Shi M."/>
            <person name="He H.L."/>
            <person name="Zhou B.C."/>
            <person name="Zhang Y.Z."/>
        </authorList>
    </citation>
    <scope>NUCLEOTIDE SEQUENCE</scope>
    <source>
        <strain evidence="5">DSM 8771</strain>
    </source>
</reference>
<evidence type="ECO:0000256" key="3">
    <source>
        <dbReference type="ARBA" id="ARBA00022840"/>
    </source>
</evidence>
<dbReference type="InterPro" id="IPR050221">
    <property type="entry name" value="26S_Proteasome_ATPase"/>
</dbReference>
<dbReference type="SMART" id="SM00382">
    <property type="entry name" value="AAA"/>
    <property type="match status" value="1"/>
</dbReference>
<evidence type="ECO:0000256" key="2">
    <source>
        <dbReference type="ARBA" id="ARBA00022741"/>
    </source>
</evidence>
<dbReference type="Gene3D" id="1.10.8.60">
    <property type="match status" value="1"/>
</dbReference>
<protein>
    <recommendedName>
        <fullName evidence="4">AAA+ ATPase domain-containing protein</fullName>
    </recommendedName>
</protein>
<dbReference type="GO" id="GO:0005524">
    <property type="term" value="F:ATP binding"/>
    <property type="evidence" value="ECO:0007669"/>
    <property type="project" value="UniProtKB-KW"/>
</dbReference>
<dbReference type="GO" id="GO:0016887">
    <property type="term" value="F:ATP hydrolysis activity"/>
    <property type="evidence" value="ECO:0007669"/>
    <property type="project" value="InterPro"/>
</dbReference>
<proteinExistence type="inferred from homology"/>
<keyword evidence="2" id="KW-0547">Nucleotide-binding</keyword>
<evidence type="ECO:0000313" key="6">
    <source>
        <dbReference type="Proteomes" id="UP000016487"/>
    </source>
</evidence>
<dbReference type="AlphaFoldDB" id="A0AAD4AFI7"/>
<dbReference type="CDD" id="cd19481">
    <property type="entry name" value="RecA-like_protease"/>
    <property type="match status" value="1"/>
</dbReference>
<comment type="caution">
    <text evidence="5">The sequence shown here is derived from an EMBL/GenBank/DDBJ whole genome shotgun (WGS) entry which is preliminary data.</text>
</comment>
<dbReference type="InterPro" id="IPR003593">
    <property type="entry name" value="AAA+_ATPase"/>
</dbReference>
<dbReference type="PANTHER" id="PTHR23073">
    <property type="entry name" value="26S PROTEASOME REGULATORY SUBUNIT"/>
    <property type="match status" value="1"/>
</dbReference>
<comment type="similarity">
    <text evidence="1">Belongs to the AAA ATPase family.</text>
</comment>
<keyword evidence="3" id="KW-0067">ATP-binding</keyword>
<evidence type="ECO:0000313" key="5">
    <source>
        <dbReference type="EMBL" id="KAF7765024.1"/>
    </source>
</evidence>
<reference evidence="5" key="2">
    <citation type="submission" date="2015-03" db="EMBL/GenBank/DDBJ databases">
        <title>Genome sequence of Pseudoalteromonas citrea.</title>
        <authorList>
            <person name="Xie B.-B."/>
            <person name="Rong J.-C."/>
            <person name="Qin Q.-L."/>
            <person name="Zhang Y.-Z."/>
        </authorList>
    </citation>
    <scope>NUCLEOTIDE SEQUENCE</scope>
    <source>
        <strain evidence="5">DSM 8771</strain>
    </source>
</reference>
<evidence type="ECO:0000256" key="1">
    <source>
        <dbReference type="ARBA" id="ARBA00006914"/>
    </source>
</evidence>